<reference evidence="2 3" key="1">
    <citation type="submission" date="2014-10" db="EMBL/GenBank/DDBJ databases">
        <title>Whole genome sequence of Francisella endociliophora strain FSC1006, isolated from a laboratory culture of the marine ciliate Euplotes raikovi.</title>
        <authorList>
            <person name="Granberg M."/>
            <person name="Backman S."/>
            <person name="Lundmark E."/>
            <person name="Nilsson E."/>
            <person name="Karlsson E."/>
            <person name="Thelaus J."/>
            <person name="Ohrman C."/>
            <person name="Larkeryd A."/>
            <person name="Stenberg P."/>
        </authorList>
    </citation>
    <scope>NUCLEOTIDE SEQUENCE [LARGE SCALE GENOMIC DNA]</scope>
    <source>
        <strain evidence="2 3">FSC1006</strain>
    </source>
</reference>
<dbReference type="AlphaFoldDB" id="A0A097EQY4"/>
<evidence type="ECO:0000313" key="3">
    <source>
        <dbReference type="Proteomes" id="UP000029672"/>
    </source>
</evidence>
<dbReference type="STRING" id="1547445.LO80_08375"/>
<dbReference type="KEGG" id="frf:LO80_08375"/>
<dbReference type="eggNOG" id="ENOG502ZHNF">
    <property type="taxonomic scope" value="Bacteria"/>
</dbReference>
<organism evidence="2 3">
    <name type="scientific">Candidatus Francisella endociliophora</name>
    <dbReference type="NCBI Taxonomy" id="653937"/>
    <lineage>
        <taxon>Bacteria</taxon>
        <taxon>Pseudomonadati</taxon>
        <taxon>Pseudomonadota</taxon>
        <taxon>Gammaproteobacteria</taxon>
        <taxon>Thiotrichales</taxon>
        <taxon>Francisellaceae</taxon>
        <taxon>Francisella</taxon>
    </lineage>
</organism>
<dbReference type="EMBL" id="CP009574">
    <property type="protein sequence ID" value="AIT09981.1"/>
    <property type="molecule type" value="Genomic_DNA"/>
</dbReference>
<dbReference type="HOGENOM" id="CLU_1501407_0_0_6"/>
<evidence type="ECO:0000256" key="1">
    <source>
        <dbReference type="SAM" id="SignalP"/>
    </source>
</evidence>
<feature type="chain" id="PRO_5001934377" evidence="1">
    <location>
        <begin position="20"/>
        <end position="175"/>
    </location>
</feature>
<dbReference type="Gene3D" id="2.30.30.40">
    <property type="entry name" value="SH3 Domains"/>
    <property type="match status" value="1"/>
</dbReference>
<name>A0A097EQY4_9GAMM</name>
<dbReference type="RefSeq" id="WP_040010356.1">
    <property type="nucleotide sequence ID" value="NZ_CP009574.1"/>
</dbReference>
<keyword evidence="3" id="KW-1185">Reference proteome</keyword>
<gene>
    <name evidence="2" type="ORF">LO80_08375</name>
</gene>
<accession>A0A097EQY4</accession>
<evidence type="ECO:0000313" key="2">
    <source>
        <dbReference type="EMBL" id="AIT09981.1"/>
    </source>
</evidence>
<keyword evidence="1" id="KW-0732">Signal</keyword>
<feature type="signal peptide" evidence="1">
    <location>
        <begin position="1"/>
        <end position="19"/>
    </location>
</feature>
<proteinExistence type="predicted"/>
<sequence>MKKILVLMFGLSVISSVYAENYSMYEKPDTKSKEIAKIDDQSSQYQVIFSKGDWVEIVDKKDGKVGWVNQKSVNKQTESNTDPVEQMMQSFQQQQHMLDDHFNKMIAGIDQNIAQMQVQSGDAKPKVFKKFSSITINSDGKTAKIVKKTEDSNGNIQTVEKEVPADQLKNIKIED</sequence>
<protein>
    <submittedName>
        <fullName evidence="2">Membrane protein</fullName>
    </submittedName>
</protein>
<dbReference type="OrthoDB" id="5604297at2"/>
<dbReference type="Proteomes" id="UP000029672">
    <property type="component" value="Chromosome"/>
</dbReference>